<evidence type="ECO:0000259" key="1">
    <source>
        <dbReference type="Pfam" id="PF05225"/>
    </source>
</evidence>
<organism evidence="2 3">
    <name type="scientific">Colletotrichum salicis</name>
    <dbReference type="NCBI Taxonomy" id="1209931"/>
    <lineage>
        <taxon>Eukaryota</taxon>
        <taxon>Fungi</taxon>
        <taxon>Dikarya</taxon>
        <taxon>Ascomycota</taxon>
        <taxon>Pezizomycotina</taxon>
        <taxon>Sordariomycetes</taxon>
        <taxon>Hypocreomycetidae</taxon>
        <taxon>Glomerellales</taxon>
        <taxon>Glomerellaceae</taxon>
        <taxon>Colletotrichum</taxon>
        <taxon>Colletotrichum acutatum species complex</taxon>
    </lineage>
</organism>
<accession>A0A135S4Z1</accession>
<keyword evidence="3" id="KW-1185">Reference proteome</keyword>
<dbReference type="EMBL" id="JFFI01002528">
    <property type="protein sequence ID" value="KXH30964.1"/>
    <property type="molecule type" value="Genomic_DNA"/>
</dbReference>
<evidence type="ECO:0000313" key="3">
    <source>
        <dbReference type="Proteomes" id="UP000070121"/>
    </source>
</evidence>
<dbReference type="OrthoDB" id="5396311at2759"/>
<dbReference type="Gene3D" id="1.10.10.60">
    <property type="entry name" value="Homeodomain-like"/>
    <property type="match status" value="1"/>
</dbReference>
<reference evidence="2 3" key="1">
    <citation type="submission" date="2014-02" db="EMBL/GenBank/DDBJ databases">
        <title>The genome sequence of Colletotrichum salicis CBS 607.94.</title>
        <authorList>
            <person name="Baroncelli R."/>
            <person name="Thon M.R."/>
        </authorList>
    </citation>
    <scope>NUCLEOTIDE SEQUENCE [LARGE SCALE GENOMIC DNA]</scope>
    <source>
        <strain evidence="2 3">CBS 607.94</strain>
    </source>
</reference>
<dbReference type="AlphaFoldDB" id="A0A135S4Z1"/>
<dbReference type="InterPro" id="IPR009057">
    <property type="entry name" value="Homeodomain-like_sf"/>
</dbReference>
<dbReference type="SUPFAM" id="SSF46689">
    <property type="entry name" value="Homeodomain-like"/>
    <property type="match status" value="1"/>
</dbReference>
<dbReference type="STRING" id="1209931.A0A135S4Z1"/>
<dbReference type="Pfam" id="PF05225">
    <property type="entry name" value="HTH_psq"/>
    <property type="match status" value="1"/>
</dbReference>
<proteinExistence type="predicted"/>
<dbReference type="InterPro" id="IPR007889">
    <property type="entry name" value="HTH_Psq"/>
</dbReference>
<name>A0A135S4Z1_9PEZI</name>
<comment type="caution">
    <text evidence="2">The sequence shown here is derived from an EMBL/GenBank/DDBJ whole genome shotgun (WGS) entry which is preliminary data.</text>
</comment>
<evidence type="ECO:0000313" key="2">
    <source>
        <dbReference type="EMBL" id="KXH30964.1"/>
    </source>
</evidence>
<dbReference type="GO" id="GO:0003677">
    <property type="term" value="F:DNA binding"/>
    <property type="evidence" value="ECO:0007669"/>
    <property type="project" value="InterPro"/>
</dbReference>
<gene>
    <name evidence="2" type="ORF">CSAL01_09169</name>
</gene>
<dbReference type="Proteomes" id="UP000070121">
    <property type="component" value="Unassembled WGS sequence"/>
</dbReference>
<protein>
    <recommendedName>
        <fullName evidence="1">HTH psq-type domain-containing protein</fullName>
    </recommendedName>
</protein>
<feature type="domain" description="HTH psq-type" evidence="1">
    <location>
        <begin position="15"/>
        <end position="46"/>
    </location>
</feature>
<sequence>MPNYTEIHVKNAENDVLQGKSIRKAAADWGIPYATLSRRLKGATTVRKSKEDFQRLSKSQEKSLAQWAIIQGSLGFAPSHTQVREFASRIVRKGGDQRPLADTDVLRAPPWDPMLPEVPQTPQDAHIVTPKKSGDLRRYRKLWEVRGEVDDFDSVSRKLIFDKVGKQLDAQNFALAATQRTIQSLEAQVALYKPVSRAKVRQDPNERFVQIETIMRTKKEVAARPQRQITESTTVPGISEAAFASMCSEFQL</sequence>